<feature type="domain" description="ABC transporter" evidence="10">
    <location>
        <begin position="361"/>
        <end position="594"/>
    </location>
</feature>
<dbReference type="CDD" id="cd06581">
    <property type="entry name" value="TM_PBP1_LivM_like"/>
    <property type="match status" value="1"/>
</dbReference>
<feature type="transmembrane region" description="Helical" evidence="9">
    <location>
        <begin position="222"/>
        <end position="243"/>
    </location>
</feature>
<dbReference type="InterPro" id="IPR001851">
    <property type="entry name" value="ABC_transp_permease"/>
</dbReference>
<feature type="transmembrane region" description="Helical" evidence="9">
    <location>
        <begin position="297"/>
        <end position="322"/>
    </location>
</feature>
<dbReference type="SMART" id="SM00382">
    <property type="entry name" value="AAA"/>
    <property type="match status" value="1"/>
</dbReference>
<name>A0A839Z9M4_9HYPH</name>
<dbReference type="AlphaFoldDB" id="A0A839Z9M4"/>
<evidence type="ECO:0000256" key="8">
    <source>
        <dbReference type="ARBA" id="ARBA00023136"/>
    </source>
</evidence>
<dbReference type="PANTHER" id="PTHR45772:SF7">
    <property type="entry name" value="AMINO ACID ABC TRANSPORTER ATP-BINDING PROTEIN"/>
    <property type="match status" value="1"/>
</dbReference>
<evidence type="ECO:0000313" key="12">
    <source>
        <dbReference type="Proteomes" id="UP000533469"/>
    </source>
</evidence>
<dbReference type="InterPro" id="IPR043428">
    <property type="entry name" value="LivM-like"/>
</dbReference>
<accession>A0A839Z9M4</accession>
<evidence type="ECO:0000256" key="2">
    <source>
        <dbReference type="ARBA" id="ARBA00022448"/>
    </source>
</evidence>
<feature type="transmembrane region" description="Helical" evidence="9">
    <location>
        <begin position="69"/>
        <end position="88"/>
    </location>
</feature>
<organism evidence="11 12">
    <name type="scientific">Ancylobacter tetraedralis</name>
    <dbReference type="NCBI Taxonomy" id="217068"/>
    <lineage>
        <taxon>Bacteria</taxon>
        <taxon>Pseudomonadati</taxon>
        <taxon>Pseudomonadota</taxon>
        <taxon>Alphaproteobacteria</taxon>
        <taxon>Hyphomicrobiales</taxon>
        <taxon>Xanthobacteraceae</taxon>
        <taxon>Ancylobacter</taxon>
    </lineage>
</organism>
<evidence type="ECO:0000256" key="4">
    <source>
        <dbReference type="ARBA" id="ARBA00022692"/>
    </source>
</evidence>
<keyword evidence="4 9" id="KW-0812">Transmembrane</keyword>
<evidence type="ECO:0000259" key="10">
    <source>
        <dbReference type="PROSITE" id="PS50893"/>
    </source>
</evidence>
<feature type="transmembrane region" description="Helical" evidence="9">
    <location>
        <begin position="137"/>
        <end position="155"/>
    </location>
</feature>
<comment type="subcellular location">
    <subcellularLocation>
        <location evidence="1">Cell membrane</location>
        <topology evidence="1">Multi-pass membrane protein</topology>
    </subcellularLocation>
</comment>
<keyword evidence="6" id="KW-0067">ATP-binding</keyword>
<dbReference type="InterPro" id="IPR032823">
    <property type="entry name" value="BCA_ABC_TP_C"/>
</dbReference>
<dbReference type="PANTHER" id="PTHR45772">
    <property type="entry name" value="CONSERVED COMPONENT OF ABC TRANSPORTER FOR NATURAL AMINO ACIDS-RELATED"/>
    <property type="match status" value="1"/>
</dbReference>
<keyword evidence="2" id="KW-0813">Transport</keyword>
<dbReference type="PROSITE" id="PS50893">
    <property type="entry name" value="ABC_TRANSPORTER_2"/>
    <property type="match status" value="1"/>
</dbReference>
<gene>
    <name evidence="11" type="ORF">FHS55_002006</name>
</gene>
<sequence length="609" mass="62807">MRGLSSGMKVALVDAAAMALAVAVVAGLIAAFGSAGAQRVATHAGLLLVSVVSLQLFSGNTGIVSFGHAGFAGIGAYVVGVLTMPAAIQATALKNLPALLAGYQLSLGTALLVAAGIAVVLGLATGAVLMRLTASSASIATLALLVIIVTVLVGAREITRGSQPFYGVPRGVGLATATAAAAIALILARLFRDTRTGRMTRASADDAVGAAAIGIDRRHGVLASWTLSVVGAMLAGGLTAQYIGAFKPQDFYFDLAFETLAMLIVGGLHSSLGALVGVGATTLLIEVARRLEEGGSFLGVDVPPVFGFTEAVLALAMLLVIWRRPEGLSGGHEMELLRRLVRLRPPAPAPEPEGRPAAAMLSTRGVGKRYAGVAAVADVTLALPTGQVTGIIGPNGAGKTTLINLIAGQAAPSSGGVYVDGAPLAGLPAFRVARTGIARTFQNIRVFPHMSVLENVMTAAERIEPDALAAERAARRELARLGLAERADRLAGTLPYGERRRLEIARALVTRPSFLLLDEPAAGMNPVETDALMVILAQVKRERGLGIVLIEHDLGLVMRLCDRVAVLDHGRLITEGPPAAVRADPRVVEAYLGSRSSARALARLSEQTQ</sequence>
<dbReference type="GO" id="GO:1903806">
    <property type="term" value="P:L-isoleucine import across plasma membrane"/>
    <property type="evidence" value="ECO:0007669"/>
    <property type="project" value="TreeGrafter"/>
</dbReference>
<dbReference type="Pfam" id="PF02653">
    <property type="entry name" value="BPD_transp_2"/>
    <property type="match status" value="1"/>
</dbReference>
<dbReference type="CDD" id="cd03219">
    <property type="entry name" value="ABC_Mj1267_LivG_branched"/>
    <property type="match status" value="1"/>
</dbReference>
<dbReference type="FunFam" id="3.40.50.300:FF:000421">
    <property type="entry name" value="Branched-chain amino acid ABC transporter ATP-binding protein"/>
    <property type="match status" value="1"/>
</dbReference>
<dbReference type="GO" id="GO:0005304">
    <property type="term" value="F:L-valine transmembrane transporter activity"/>
    <property type="evidence" value="ECO:0007669"/>
    <property type="project" value="TreeGrafter"/>
</dbReference>
<keyword evidence="12" id="KW-1185">Reference proteome</keyword>
<evidence type="ECO:0000256" key="9">
    <source>
        <dbReference type="SAM" id="Phobius"/>
    </source>
</evidence>
<keyword evidence="5" id="KW-0547">Nucleotide-binding</keyword>
<dbReference type="GO" id="GO:0005524">
    <property type="term" value="F:ATP binding"/>
    <property type="evidence" value="ECO:0007669"/>
    <property type="project" value="UniProtKB-KW"/>
</dbReference>
<evidence type="ECO:0000256" key="1">
    <source>
        <dbReference type="ARBA" id="ARBA00004651"/>
    </source>
</evidence>
<evidence type="ECO:0000256" key="3">
    <source>
        <dbReference type="ARBA" id="ARBA00022475"/>
    </source>
</evidence>
<dbReference type="Pfam" id="PF00005">
    <property type="entry name" value="ABC_tran"/>
    <property type="match status" value="1"/>
</dbReference>
<keyword evidence="8 9" id="KW-0472">Membrane</keyword>
<dbReference type="GO" id="GO:0005886">
    <property type="term" value="C:plasma membrane"/>
    <property type="evidence" value="ECO:0007669"/>
    <property type="project" value="UniProtKB-SubCell"/>
</dbReference>
<comment type="caution">
    <text evidence="11">The sequence shown here is derived from an EMBL/GenBank/DDBJ whole genome shotgun (WGS) entry which is preliminary data.</text>
</comment>
<dbReference type="InterPro" id="IPR003439">
    <property type="entry name" value="ABC_transporter-like_ATP-bd"/>
</dbReference>
<dbReference type="InterPro" id="IPR051120">
    <property type="entry name" value="ABC_AA/LPS_Transport"/>
</dbReference>
<dbReference type="Proteomes" id="UP000533469">
    <property type="component" value="Unassembled WGS sequence"/>
</dbReference>
<feature type="transmembrane region" description="Helical" evidence="9">
    <location>
        <begin position="167"/>
        <end position="191"/>
    </location>
</feature>
<keyword evidence="3" id="KW-1003">Cell membrane</keyword>
<feature type="transmembrane region" description="Helical" evidence="9">
    <location>
        <begin position="12"/>
        <end position="34"/>
    </location>
</feature>
<protein>
    <submittedName>
        <fullName evidence="11">Branched-chain amino acid transport system permease protein</fullName>
    </submittedName>
</protein>
<keyword evidence="7 9" id="KW-1133">Transmembrane helix</keyword>
<dbReference type="GO" id="GO:1903805">
    <property type="term" value="P:L-valine import across plasma membrane"/>
    <property type="evidence" value="ECO:0007669"/>
    <property type="project" value="TreeGrafter"/>
</dbReference>
<dbReference type="InterPro" id="IPR003593">
    <property type="entry name" value="AAA+_ATPase"/>
</dbReference>
<evidence type="ECO:0000256" key="7">
    <source>
        <dbReference type="ARBA" id="ARBA00022989"/>
    </source>
</evidence>
<dbReference type="EMBL" id="JACICD010000003">
    <property type="protein sequence ID" value="MBB3771407.1"/>
    <property type="molecule type" value="Genomic_DNA"/>
</dbReference>
<evidence type="ECO:0000313" key="11">
    <source>
        <dbReference type="EMBL" id="MBB3771407.1"/>
    </source>
</evidence>
<dbReference type="GO" id="GO:0016887">
    <property type="term" value="F:ATP hydrolysis activity"/>
    <property type="evidence" value="ECO:0007669"/>
    <property type="project" value="InterPro"/>
</dbReference>
<dbReference type="InterPro" id="IPR027417">
    <property type="entry name" value="P-loop_NTPase"/>
</dbReference>
<evidence type="ECO:0000256" key="6">
    <source>
        <dbReference type="ARBA" id="ARBA00022840"/>
    </source>
</evidence>
<proteinExistence type="predicted"/>
<dbReference type="Gene3D" id="3.40.50.300">
    <property type="entry name" value="P-loop containing nucleotide triphosphate hydrolases"/>
    <property type="match status" value="1"/>
</dbReference>
<dbReference type="SUPFAM" id="SSF52540">
    <property type="entry name" value="P-loop containing nucleoside triphosphate hydrolases"/>
    <property type="match status" value="1"/>
</dbReference>
<evidence type="ECO:0000256" key="5">
    <source>
        <dbReference type="ARBA" id="ARBA00022741"/>
    </source>
</evidence>
<dbReference type="GO" id="GO:0015808">
    <property type="term" value="P:L-alanine transport"/>
    <property type="evidence" value="ECO:0007669"/>
    <property type="project" value="TreeGrafter"/>
</dbReference>
<feature type="transmembrane region" description="Helical" evidence="9">
    <location>
        <begin position="40"/>
        <end position="57"/>
    </location>
</feature>
<dbReference type="GO" id="GO:0015188">
    <property type="term" value="F:L-isoleucine transmembrane transporter activity"/>
    <property type="evidence" value="ECO:0007669"/>
    <property type="project" value="TreeGrafter"/>
</dbReference>
<feature type="transmembrane region" description="Helical" evidence="9">
    <location>
        <begin position="263"/>
        <end position="285"/>
    </location>
</feature>
<reference evidence="11 12" key="1">
    <citation type="submission" date="2020-08" db="EMBL/GenBank/DDBJ databases">
        <title>Genomic Encyclopedia of Type Strains, Phase IV (KMG-IV): sequencing the most valuable type-strain genomes for metagenomic binning, comparative biology and taxonomic classification.</title>
        <authorList>
            <person name="Goeker M."/>
        </authorList>
    </citation>
    <scope>NUCLEOTIDE SEQUENCE [LARGE SCALE GENOMIC DNA]</scope>
    <source>
        <strain evidence="11 12">DSM 5895</strain>
    </source>
</reference>
<dbReference type="Pfam" id="PF12399">
    <property type="entry name" value="BCA_ABC_TP_C"/>
    <property type="match status" value="1"/>
</dbReference>
<dbReference type="GO" id="GO:0015192">
    <property type="term" value="F:L-phenylalanine transmembrane transporter activity"/>
    <property type="evidence" value="ECO:0007669"/>
    <property type="project" value="TreeGrafter"/>
</dbReference>
<dbReference type="GO" id="GO:0042941">
    <property type="term" value="P:D-alanine transmembrane transport"/>
    <property type="evidence" value="ECO:0007669"/>
    <property type="project" value="TreeGrafter"/>
</dbReference>
<dbReference type="RefSeq" id="WP_246340018.1">
    <property type="nucleotide sequence ID" value="NZ_JACICD010000003.1"/>
</dbReference>
<feature type="transmembrane region" description="Helical" evidence="9">
    <location>
        <begin position="108"/>
        <end position="130"/>
    </location>
</feature>